<evidence type="ECO:0000256" key="4">
    <source>
        <dbReference type="ARBA" id="ARBA00022692"/>
    </source>
</evidence>
<dbReference type="Pfam" id="PF07714">
    <property type="entry name" value="PK_Tyr_Ser-Thr"/>
    <property type="match status" value="2"/>
</dbReference>
<evidence type="ECO:0000256" key="16">
    <source>
        <dbReference type="SAM" id="Phobius"/>
    </source>
</evidence>
<dbReference type="InterPro" id="IPR013783">
    <property type="entry name" value="Ig-like_fold"/>
</dbReference>
<evidence type="ECO:0000256" key="12">
    <source>
        <dbReference type="ARBA" id="ARBA00023170"/>
    </source>
</evidence>
<dbReference type="InterPro" id="IPR011009">
    <property type="entry name" value="Kinase-like_dom_sf"/>
</dbReference>
<dbReference type="GO" id="GO:0051897">
    <property type="term" value="P:positive regulation of phosphatidylinositol 3-kinase/protein kinase B signal transduction"/>
    <property type="evidence" value="ECO:0007669"/>
    <property type="project" value="TreeGrafter"/>
</dbReference>
<evidence type="ECO:0000256" key="8">
    <source>
        <dbReference type="ARBA" id="ARBA00022989"/>
    </source>
</evidence>
<dbReference type="PROSITE" id="PS50835">
    <property type="entry name" value="IG_LIKE"/>
    <property type="match status" value="2"/>
</dbReference>
<keyword evidence="4 16" id="KW-0812">Transmembrane</keyword>
<dbReference type="InterPro" id="IPR050122">
    <property type="entry name" value="RTK"/>
</dbReference>
<dbReference type="SMART" id="SM00219">
    <property type="entry name" value="TyrKc"/>
    <property type="match status" value="2"/>
</dbReference>
<dbReference type="eggNOG" id="KOG1094">
    <property type="taxonomic scope" value="Eukaryota"/>
</dbReference>
<evidence type="ECO:0000256" key="17">
    <source>
        <dbReference type="SAM" id="SignalP"/>
    </source>
</evidence>
<feature type="transmembrane region" description="Helical" evidence="16">
    <location>
        <begin position="1161"/>
        <end position="1187"/>
    </location>
</feature>
<dbReference type="PANTHER" id="PTHR24416:SF634">
    <property type="entry name" value="DISCOIDIN DOMAIN-CONTAINING RECEPTOR TYROSINE KINASE B"/>
    <property type="match status" value="1"/>
</dbReference>
<organism evidence="20">
    <name type="scientific">Amphimedon queenslandica</name>
    <name type="common">Sponge</name>
    <dbReference type="NCBI Taxonomy" id="400682"/>
    <lineage>
        <taxon>Eukaryota</taxon>
        <taxon>Metazoa</taxon>
        <taxon>Porifera</taxon>
        <taxon>Demospongiae</taxon>
        <taxon>Heteroscleromorpha</taxon>
        <taxon>Haplosclerida</taxon>
        <taxon>Niphatidae</taxon>
        <taxon>Amphimedon</taxon>
    </lineage>
</organism>
<evidence type="ECO:0000256" key="14">
    <source>
        <dbReference type="ARBA" id="ARBA00023319"/>
    </source>
</evidence>
<dbReference type="InterPro" id="IPR007110">
    <property type="entry name" value="Ig-like_dom"/>
</dbReference>
<dbReference type="Gene3D" id="1.10.510.10">
    <property type="entry name" value="Transferase(Phosphotransferase) domain 1"/>
    <property type="match status" value="2"/>
</dbReference>
<dbReference type="InterPro" id="IPR020635">
    <property type="entry name" value="Tyr_kinase_cat_dom"/>
</dbReference>
<evidence type="ECO:0000256" key="11">
    <source>
        <dbReference type="ARBA" id="ARBA00023157"/>
    </source>
</evidence>
<feature type="domain" description="Ig-like" evidence="19">
    <location>
        <begin position="191"/>
        <end position="285"/>
    </location>
</feature>
<feature type="region of interest" description="Disordered" evidence="15">
    <location>
        <begin position="322"/>
        <end position="344"/>
    </location>
</feature>
<feature type="transmembrane region" description="Helical" evidence="16">
    <location>
        <begin position="350"/>
        <end position="377"/>
    </location>
</feature>
<reference evidence="20" key="1">
    <citation type="submission" date="2017-05" db="UniProtKB">
        <authorList>
            <consortium name="EnsemblMetazoa"/>
        </authorList>
    </citation>
    <scope>IDENTIFICATION</scope>
</reference>
<sequence length="1579" mass="175594">MAGQANVVFILTLLIVSVSSQISTLYDVINSSPFNESNLTTTDPNSNCAAMNLKNCFGNTSKLTDRDFGPMDSFNGQLGRFFAFNQNDSRLTFTAFSAVSTVVLYFFNSPADGIGLPQLEVILSGNKTIPYFFSNNDELTLTDSQLRTVTLQLNQSLSTFQIDFIFPVNSKINWFLVSEVQFFNDTLVPAPMEDIVFKDGSISVVTLGPDNIQSSISINCTVLNNGSFHWNWLVNNTIPITDELFIEDATRTSILYINGLSYSNEGNYTCTANSTVGSMASKIIELKIVSPVTSSIMPTSTSTSTTQGPTMIIETPISSTSQSIQSTSTETQSVTPAPTGNTSPSSNTGLVIGLAVTIVLIVLLVIAVIVCIIIVIYCKRKQKPFIKDAPLRTSIKYNVTDLGQSKEEEAGMEQYAVVHKEQPPPIPPQNFSAVEYDVIELKETNKPKLAQISTFAGFQMIDNALYDKSPTVITGHYSYAGDCEGDIYSEPQWKSEKDELNVNNPIYYGKTDPFKFTESADYIDGAIYAEPSKVLNTITEVTIDNLNVIEMLGVGNFGEVILATTIDLSLKDLRLSSTNDDRSISIKVAVKKVREDQDKMALEAFQKEVKFMSQLDHDNVVRLLAVSAESCQEQFIVMEYMENGDLNQHLLNHTFTESHPPPESYLSPNILLSMCIQIANGMSYLASCNYIHRDLATRNILVGRDNVVKVGDFGLSRNLYDSVYYKVSGKAKMPIRWMSTECFYGKFSEKSDVWAYGIMVWEVYNMSRDVPYHQLTDAEVLDDALKGQYRVLPTRPTTCPQAVYNIIKKLCWEYQTEERGGFADIYSSLVNVEKTLYSISAVYDVTNPASFDGSNLTTTDPNCPTLVVCFNSTSKLINGDFGPMDSLNGQLGKFFAFSQNNSRVTFQVTTSTRVSTVVLYFFNSPADGIGLPQLKVLQSISLPPVPYFFSNNDELTLTDSQLRTVTLHLNQKLITVQIDFIFPSNSRINWFLVSEVQLFAGSPVSAPMEDIVFKDGSISVVTLGPDNIQSSISINCTVLNNGSFHWNWLFNNTIPITDELFVEDATRTSILNINGLSYSNEGNYTCTANSTAGSTASKIIQIRISSSTSNTISSSSASIATATGTTNSPAFTTTSITVAFIPSSTIIQTTPAVANGGLDTVVVGLSVSLGIVAFIIVGLILLTIVLVKCRKRCANRSLQVPMYKISYNITANNKSSFRSEGNDETDFIPENDIPLFQRNTLTDVLYDIPDIPEETNPPADDDDVIYAKPKVNKVMRIKNESFEEIALLGTGQFGEVVLAKTIGLSLKDLRLDKTDDDKFATVRVAVKKIRENQSDESIIALKKEIKFMSQLDHNNVVRLLAVSAESCQEQFIVMEYMENGDLNKFLMDHSFTDSHPPEENELSPNILLSFCIQVANGMSYLSSRNFIHRDLASRNILVGPDYIVKVGDFGLSRNLYDSSYYKVSGKAKMPIRWMAKECFYGKFSEVTDLWAFGVTVWEIYMMSRDYPYSFMTDQEVIDNALKGFNCVLLEKPETCPERVFSVIVKLCWSKERKTFAQVHKELVHADQRLYQYCDVLHWN</sequence>
<feature type="domain" description="Protein kinase" evidence="18">
    <location>
        <begin position="1282"/>
        <end position="1579"/>
    </location>
</feature>
<dbReference type="GO" id="GO:0043235">
    <property type="term" value="C:receptor complex"/>
    <property type="evidence" value="ECO:0007669"/>
    <property type="project" value="TreeGrafter"/>
</dbReference>
<evidence type="ECO:0000256" key="5">
    <source>
        <dbReference type="ARBA" id="ARBA00022741"/>
    </source>
</evidence>
<dbReference type="SMART" id="SM00409">
    <property type="entry name" value="IG"/>
    <property type="match status" value="2"/>
</dbReference>
<dbReference type="GO" id="GO:0012505">
    <property type="term" value="C:endomembrane system"/>
    <property type="evidence" value="ECO:0007669"/>
    <property type="project" value="UniProtKB-SubCell"/>
</dbReference>
<evidence type="ECO:0000259" key="19">
    <source>
        <dbReference type="PROSITE" id="PS50835"/>
    </source>
</evidence>
<evidence type="ECO:0000256" key="7">
    <source>
        <dbReference type="ARBA" id="ARBA00022840"/>
    </source>
</evidence>
<evidence type="ECO:0000256" key="9">
    <source>
        <dbReference type="ARBA" id="ARBA00023136"/>
    </source>
</evidence>
<dbReference type="SUPFAM" id="SSF56112">
    <property type="entry name" value="Protein kinase-like (PK-like)"/>
    <property type="match status" value="2"/>
</dbReference>
<dbReference type="PROSITE" id="PS00109">
    <property type="entry name" value="PROTEIN_KINASE_TYR"/>
    <property type="match status" value="2"/>
</dbReference>
<evidence type="ECO:0000256" key="15">
    <source>
        <dbReference type="SAM" id="MobiDB-lite"/>
    </source>
</evidence>
<dbReference type="FunFam" id="1.10.510.10:FF:001512">
    <property type="entry name" value="Receptor tyrosine-protein kinase erbB-2"/>
    <property type="match status" value="1"/>
</dbReference>
<evidence type="ECO:0000256" key="10">
    <source>
        <dbReference type="ARBA" id="ARBA00023137"/>
    </source>
</evidence>
<feature type="signal peptide" evidence="17">
    <location>
        <begin position="1"/>
        <end position="20"/>
    </location>
</feature>
<dbReference type="InterPro" id="IPR000719">
    <property type="entry name" value="Prot_kinase_dom"/>
</dbReference>
<protein>
    <recommendedName>
        <fullName evidence="21">Receptor protein-tyrosine kinase</fullName>
    </recommendedName>
</protein>
<dbReference type="FunFam" id="1.10.510.10:FF:000667">
    <property type="entry name" value="Tyrosine-protein kinase receptor"/>
    <property type="match status" value="1"/>
</dbReference>
<dbReference type="PANTHER" id="PTHR24416">
    <property type="entry name" value="TYROSINE-PROTEIN KINASE RECEPTOR"/>
    <property type="match status" value="1"/>
</dbReference>
<feature type="compositionally biased region" description="Polar residues" evidence="15">
    <location>
        <begin position="334"/>
        <end position="344"/>
    </location>
</feature>
<evidence type="ECO:0000256" key="3">
    <source>
        <dbReference type="ARBA" id="ARBA00022679"/>
    </source>
</evidence>
<evidence type="ECO:0000256" key="6">
    <source>
        <dbReference type="ARBA" id="ARBA00022777"/>
    </source>
</evidence>
<evidence type="ECO:0000259" key="18">
    <source>
        <dbReference type="PROSITE" id="PS50011"/>
    </source>
</evidence>
<dbReference type="PRINTS" id="PR00109">
    <property type="entry name" value="TYRKINASE"/>
</dbReference>
<dbReference type="InterPro" id="IPR003598">
    <property type="entry name" value="Ig_sub2"/>
</dbReference>
<keyword evidence="10" id="KW-0829">Tyrosine-protein kinase</keyword>
<keyword evidence="17" id="KW-0732">Signal</keyword>
<dbReference type="OrthoDB" id="6071166at2759"/>
<keyword evidence="11" id="KW-1015">Disulfide bond</keyword>
<dbReference type="Gene3D" id="2.60.40.10">
    <property type="entry name" value="Immunoglobulins"/>
    <property type="match status" value="2"/>
</dbReference>
<dbReference type="Gene3D" id="3.30.200.20">
    <property type="entry name" value="Phosphorylase Kinase, domain 1"/>
    <property type="match status" value="2"/>
</dbReference>
<dbReference type="SMART" id="SM00408">
    <property type="entry name" value="IGc2"/>
    <property type="match status" value="2"/>
</dbReference>
<dbReference type="InterPro" id="IPR001245">
    <property type="entry name" value="Ser-Thr/Tyr_kinase_cat_dom"/>
</dbReference>
<feature type="compositionally biased region" description="Low complexity" evidence="15">
    <location>
        <begin position="322"/>
        <end position="333"/>
    </location>
</feature>
<evidence type="ECO:0000256" key="13">
    <source>
        <dbReference type="ARBA" id="ARBA00023180"/>
    </source>
</evidence>
<dbReference type="SUPFAM" id="SSF48726">
    <property type="entry name" value="Immunoglobulin"/>
    <property type="match status" value="2"/>
</dbReference>
<keyword evidence="6" id="KW-0418">Kinase</keyword>
<dbReference type="GO" id="GO:0005518">
    <property type="term" value="F:collagen binding"/>
    <property type="evidence" value="ECO:0007669"/>
    <property type="project" value="TreeGrafter"/>
</dbReference>
<evidence type="ECO:0000256" key="1">
    <source>
        <dbReference type="ARBA" id="ARBA00004167"/>
    </source>
</evidence>
<comment type="subcellular location">
    <subcellularLocation>
        <location evidence="2">Endomembrane system</location>
    </subcellularLocation>
    <subcellularLocation>
        <location evidence="1">Membrane</location>
        <topology evidence="1">Single-pass membrane protein</topology>
    </subcellularLocation>
</comment>
<dbReference type="PROSITE" id="PS50011">
    <property type="entry name" value="PROTEIN_KINASE_DOM"/>
    <property type="match status" value="2"/>
</dbReference>
<dbReference type="InParanoid" id="A0A1X7UQS7"/>
<feature type="domain" description="Ig-like" evidence="19">
    <location>
        <begin position="1003"/>
        <end position="1101"/>
    </location>
</feature>
<proteinExistence type="predicted"/>
<dbReference type="InterPro" id="IPR003599">
    <property type="entry name" value="Ig_sub"/>
</dbReference>
<dbReference type="GO" id="GO:0038062">
    <property type="term" value="F:protein tyrosine kinase collagen receptor activity"/>
    <property type="evidence" value="ECO:0007669"/>
    <property type="project" value="TreeGrafter"/>
</dbReference>
<keyword evidence="3" id="KW-0808">Transferase</keyword>
<name>A0A1X7UQS7_AMPQE</name>
<dbReference type="GO" id="GO:0005524">
    <property type="term" value="F:ATP binding"/>
    <property type="evidence" value="ECO:0007669"/>
    <property type="project" value="UniProtKB-KW"/>
</dbReference>
<dbReference type="GO" id="GO:0005886">
    <property type="term" value="C:plasma membrane"/>
    <property type="evidence" value="ECO:0007669"/>
    <property type="project" value="TreeGrafter"/>
</dbReference>
<feature type="domain" description="Protein kinase" evidence="18">
    <location>
        <begin position="546"/>
        <end position="836"/>
    </location>
</feature>
<keyword evidence="13" id="KW-0325">Glycoprotein</keyword>
<keyword evidence="12" id="KW-0675">Receptor</keyword>
<evidence type="ECO:0000313" key="20">
    <source>
        <dbReference type="EnsemblMetazoa" id="Aqu2.1.30016_001"/>
    </source>
</evidence>
<dbReference type="InterPro" id="IPR036179">
    <property type="entry name" value="Ig-like_dom_sf"/>
</dbReference>
<feature type="chain" id="PRO_5012417391" description="Receptor protein-tyrosine kinase" evidence="17">
    <location>
        <begin position="21"/>
        <end position="1579"/>
    </location>
</feature>
<dbReference type="GO" id="GO:0048468">
    <property type="term" value="P:cell development"/>
    <property type="evidence" value="ECO:0007669"/>
    <property type="project" value="UniProtKB-ARBA"/>
</dbReference>
<evidence type="ECO:0000256" key="2">
    <source>
        <dbReference type="ARBA" id="ARBA00004308"/>
    </source>
</evidence>
<dbReference type="CDD" id="cd00096">
    <property type="entry name" value="Ig"/>
    <property type="match status" value="2"/>
</dbReference>
<keyword evidence="14" id="KW-0393">Immunoglobulin domain</keyword>
<dbReference type="EnsemblMetazoa" id="Aqu2.1.30016_001">
    <property type="protein sequence ID" value="Aqu2.1.30016_001"/>
    <property type="gene ID" value="Aqu2.1.30016"/>
</dbReference>
<evidence type="ECO:0008006" key="21">
    <source>
        <dbReference type="Google" id="ProtNLM"/>
    </source>
</evidence>
<keyword evidence="8 16" id="KW-1133">Transmembrane helix</keyword>
<dbReference type="GO" id="GO:0050793">
    <property type="term" value="P:regulation of developmental process"/>
    <property type="evidence" value="ECO:0007669"/>
    <property type="project" value="UniProtKB-ARBA"/>
</dbReference>
<dbReference type="InterPro" id="IPR008266">
    <property type="entry name" value="Tyr_kinase_AS"/>
</dbReference>
<keyword evidence="7" id="KW-0067">ATP-binding</keyword>
<accession>A0A1X7UQS7</accession>
<keyword evidence="5" id="KW-0547">Nucleotide-binding</keyword>
<keyword evidence="9 16" id="KW-0472">Membrane</keyword>